<dbReference type="Gene3D" id="3.40.50.2000">
    <property type="entry name" value="Glycogen Phosphorylase B"/>
    <property type="match status" value="2"/>
</dbReference>
<name>A0A1F5SHB1_9BACT</name>
<accession>A0A1F5SHB1</accession>
<reference evidence="3 4" key="1">
    <citation type="journal article" date="2016" name="Nat. Commun.">
        <title>Thousands of microbial genomes shed light on interconnected biogeochemical processes in an aquifer system.</title>
        <authorList>
            <person name="Anantharaman K."/>
            <person name="Brown C.T."/>
            <person name="Hug L.A."/>
            <person name="Sharon I."/>
            <person name="Castelle C.J."/>
            <person name="Probst A.J."/>
            <person name="Thomas B.C."/>
            <person name="Singh A."/>
            <person name="Wilkins M.J."/>
            <person name="Karaoz U."/>
            <person name="Brodie E.L."/>
            <person name="Williams K.H."/>
            <person name="Hubbard S.S."/>
            <person name="Banfield J.F."/>
        </authorList>
    </citation>
    <scope>NUCLEOTIDE SEQUENCE [LARGE SCALE GENOMIC DNA]</scope>
</reference>
<dbReference type="SUPFAM" id="SSF53756">
    <property type="entry name" value="UDP-Glycosyltransferase/glycogen phosphorylase"/>
    <property type="match status" value="1"/>
</dbReference>
<gene>
    <name evidence="3" type="ORF">A2227_02470</name>
</gene>
<comment type="caution">
    <text evidence="3">The sequence shown here is derived from an EMBL/GenBank/DDBJ whole genome shotgun (WGS) entry which is preliminary data.</text>
</comment>
<evidence type="ECO:0000256" key="1">
    <source>
        <dbReference type="ARBA" id="ARBA00022679"/>
    </source>
</evidence>
<keyword evidence="1" id="KW-0808">Transferase</keyword>
<dbReference type="PANTHER" id="PTHR46401">
    <property type="entry name" value="GLYCOSYLTRANSFERASE WBBK-RELATED"/>
    <property type="match status" value="1"/>
</dbReference>
<dbReference type="GO" id="GO:0009103">
    <property type="term" value="P:lipopolysaccharide biosynthetic process"/>
    <property type="evidence" value="ECO:0007669"/>
    <property type="project" value="TreeGrafter"/>
</dbReference>
<dbReference type="Pfam" id="PF13692">
    <property type="entry name" value="Glyco_trans_1_4"/>
    <property type="match status" value="1"/>
</dbReference>
<dbReference type="InterPro" id="IPR028098">
    <property type="entry name" value="Glyco_trans_4-like_N"/>
</dbReference>
<dbReference type="Proteomes" id="UP000178367">
    <property type="component" value="Unassembled WGS sequence"/>
</dbReference>
<evidence type="ECO:0000313" key="4">
    <source>
        <dbReference type="Proteomes" id="UP000178367"/>
    </source>
</evidence>
<sequence>MNLARSFNKIMGKDYRLVVAKKKLEQIPDVNTLSLELDFRSKIARIKFLLPYLYCFFWLPFYVKKNALDSKDTVIFTNDPNFLLLIIWWRKMCNYQYKICSDWHMLFGNFKDGYNARNSDFLITTSEKLKRQLIEKCGADERKIKVVYGGVDLSNYSGGENGNLKKGLGLPTDKILVGYVGFYKTIGMSKGIDTMIRTLPLLEGNIVMAFVGGWKHEIDEYLEMARDMGVDKRCIFVEKVSVEMAAKYEMAMDILTIPYPDKPHFRDYGFPMKVYEYMAAGKPIVYSALELTEEVLHDCGFTFRPDDAVALADKIKYIIDKKNERVVKMSVETASKKVAGLTWEKKAGEIINLVNYAKSINNHPNL</sequence>
<dbReference type="GO" id="GO:0016757">
    <property type="term" value="F:glycosyltransferase activity"/>
    <property type="evidence" value="ECO:0007669"/>
    <property type="project" value="TreeGrafter"/>
</dbReference>
<dbReference type="PANTHER" id="PTHR46401:SF2">
    <property type="entry name" value="GLYCOSYLTRANSFERASE WBBK-RELATED"/>
    <property type="match status" value="1"/>
</dbReference>
<feature type="domain" description="Glycosyltransferase subfamily 4-like N-terminal" evidence="2">
    <location>
        <begin position="46"/>
        <end position="154"/>
    </location>
</feature>
<dbReference type="AlphaFoldDB" id="A0A1F5SHB1"/>
<evidence type="ECO:0000259" key="2">
    <source>
        <dbReference type="Pfam" id="PF13439"/>
    </source>
</evidence>
<dbReference type="EMBL" id="MFGB01000017">
    <property type="protein sequence ID" value="OGF26059.1"/>
    <property type="molecule type" value="Genomic_DNA"/>
</dbReference>
<protein>
    <recommendedName>
        <fullName evidence="2">Glycosyltransferase subfamily 4-like N-terminal domain-containing protein</fullName>
    </recommendedName>
</protein>
<dbReference type="STRING" id="1797994.A2227_02470"/>
<organism evidence="3 4">
    <name type="scientific">Candidatus Falkowbacteria bacterium RIFOXYA2_FULL_47_19</name>
    <dbReference type="NCBI Taxonomy" id="1797994"/>
    <lineage>
        <taxon>Bacteria</taxon>
        <taxon>Candidatus Falkowiibacteriota</taxon>
    </lineage>
</organism>
<proteinExistence type="predicted"/>
<dbReference type="Pfam" id="PF13439">
    <property type="entry name" value="Glyco_transf_4"/>
    <property type="match status" value="1"/>
</dbReference>
<evidence type="ECO:0000313" key="3">
    <source>
        <dbReference type="EMBL" id="OGF26059.1"/>
    </source>
</evidence>
<dbReference type="CDD" id="cd03801">
    <property type="entry name" value="GT4_PimA-like"/>
    <property type="match status" value="1"/>
</dbReference>